<dbReference type="Gene3D" id="3.30.9.10">
    <property type="entry name" value="D-Amino Acid Oxidase, subunit A, domain 2"/>
    <property type="match status" value="1"/>
</dbReference>
<comment type="catalytic activity">
    <reaction evidence="19">
        <text>D-proline + O2 = 1-pyrroline-2-carboxylate + H2O2</text>
        <dbReference type="Rhea" id="RHEA:78259"/>
        <dbReference type="ChEBI" id="CHEBI:15379"/>
        <dbReference type="ChEBI" id="CHEBI:16240"/>
        <dbReference type="ChEBI" id="CHEBI:39785"/>
        <dbReference type="ChEBI" id="CHEBI:57726"/>
    </reaction>
    <physiologicalReaction direction="left-to-right" evidence="19">
        <dbReference type="Rhea" id="RHEA:78260"/>
    </physiologicalReaction>
</comment>
<dbReference type="PROSITE" id="PS00677">
    <property type="entry name" value="DAO"/>
    <property type="match status" value="1"/>
</dbReference>
<protein>
    <recommendedName>
        <fullName evidence="18">D-amino-acid oxidase</fullName>
        <ecNumber evidence="17">1.4.3.3</ecNumber>
    </recommendedName>
</protein>
<evidence type="ECO:0000256" key="8">
    <source>
        <dbReference type="ARBA" id="ARBA00022553"/>
    </source>
</evidence>
<comment type="similarity">
    <text evidence="5">Belongs to the DAMOX/DASOX family.</text>
</comment>
<dbReference type="SUPFAM" id="SSF51971">
    <property type="entry name" value="Nucleotide-binding domain"/>
    <property type="match status" value="1"/>
</dbReference>
<dbReference type="Pfam" id="PF01266">
    <property type="entry name" value="DAO"/>
    <property type="match status" value="1"/>
</dbReference>
<dbReference type="RefSeq" id="XP_032802958.1">
    <property type="nucleotide sequence ID" value="XM_032947067.1"/>
</dbReference>
<evidence type="ECO:0000256" key="20">
    <source>
        <dbReference type="ARBA" id="ARBA00047579"/>
    </source>
</evidence>
<keyword evidence="6" id="KW-0963">Cytoplasm</keyword>
<dbReference type="PANTHER" id="PTHR11530">
    <property type="entry name" value="D-AMINO ACID OXIDASE"/>
    <property type="match status" value="1"/>
</dbReference>
<comment type="catalytic activity">
    <reaction evidence="20">
        <text>D-tryptophan + O2 + H2O = indole-3-pyruvate + H2O2 + NH4(+)</text>
        <dbReference type="Rhea" id="RHEA:78247"/>
        <dbReference type="ChEBI" id="CHEBI:15377"/>
        <dbReference type="ChEBI" id="CHEBI:15379"/>
        <dbReference type="ChEBI" id="CHEBI:16240"/>
        <dbReference type="ChEBI" id="CHEBI:17640"/>
        <dbReference type="ChEBI" id="CHEBI:28938"/>
        <dbReference type="ChEBI" id="CHEBI:57719"/>
    </reaction>
    <physiologicalReaction direction="left-to-right" evidence="20">
        <dbReference type="Rhea" id="RHEA:78248"/>
    </physiologicalReaction>
</comment>
<evidence type="ECO:0000256" key="7">
    <source>
        <dbReference type="ARBA" id="ARBA00022525"/>
    </source>
</evidence>
<keyword evidence="11" id="KW-0274">FAD</keyword>
<evidence type="ECO:0000256" key="28">
    <source>
        <dbReference type="ARBA" id="ARBA00049182"/>
    </source>
</evidence>
<evidence type="ECO:0000256" key="16">
    <source>
        <dbReference type="ARBA" id="ARBA00034101"/>
    </source>
</evidence>
<keyword evidence="9" id="KW-0285">Flavoprotein</keyword>
<evidence type="ECO:0000256" key="13">
    <source>
        <dbReference type="ARBA" id="ARBA00023018"/>
    </source>
</evidence>
<dbReference type="Proteomes" id="UP001318040">
    <property type="component" value="Chromosome 5"/>
</dbReference>
<comment type="catalytic activity">
    <reaction evidence="23">
        <text>D-methionine + O2 + H2O = 4-methylsulfanyl-2-oxobutanoate + H2O2 + NH4(+)</text>
        <dbReference type="Rhea" id="RHEA:78207"/>
        <dbReference type="ChEBI" id="CHEBI:15377"/>
        <dbReference type="ChEBI" id="CHEBI:15379"/>
        <dbReference type="ChEBI" id="CHEBI:16240"/>
        <dbReference type="ChEBI" id="CHEBI:16723"/>
        <dbReference type="ChEBI" id="CHEBI:28938"/>
        <dbReference type="ChEBI" id="CHEBI:57932"/>
    </reaction>
    <physiologicalReaction direction="left-to-right" evidence="23">
        <dbReference type="Rhea" id="RHEA:78208"/>
    </physiologicalReaction>
</comment>
<dbReference type="GO" id="GO:0048786">
    <property type="term" value="C:presynaptic active zone"/>
    <property type="evidence" value="ECO:0007669"/>
    <property type="project" value="UniProtKB-SubCell"/>
</dbReference>
<evidence type="ECO:0000256" key="3">
    <source>
        <dbReference type="ARBA" id="ARBA00004514"/>
    </source>
</evidence>
<evidence type="ECO:0000313" key="32">
    <source>
        <dbReference type="RefSeq" id="XP_032802958.1"/>
    </source>
</evidence>
<evidence type="ECO:0000256" key="9">
    <source>
        <dbReference type="ARBA" id="ARBA00022630"/>
    </source>
</evidence>
<keyword evidence="10" id="KW-0702">S-nitrosylation</keyword>
<dbReference type="CTD" id="1610"/>
<dbReference type="SUPFAM" id="SSF54373">
    <property type="entry name" value="FAD-linked reductases, C-terminal domain"/>
    <property type="match status" value="1"/>
</dbReference>
<evidence type="ECO:0000256" key="10">
    <source>
        <dbReference type="ARBA" id="ARBA00022799"/>
    </source>
</evidence>
<dbReference type="AlphaFoldDB" id="A0AAJ7WNG5"/>
<keyword evidence="13" id="KW-0770">Synapse</keyword>
<dbReference type="GO" id="GO:0005576">
    <property type="term" value="C:extracellular region"/>
    <property type="evidence" value="ECO:0007669"/>
    <property type="project" value="UniProtKB-SubCell"/>
</dbReference>
<dbReference type="GO" id="GO:0036088">
    <property type="term" value="P:D-serine catabolic process"/>
    <property type="evidence" value="ECO:0007669"/>
    <property type="project" value="TreeGrafter"/>
</dbReference>
<evidence type="ECO:0000313" key="31">
    <source>
        <dbReference type="Proteomes" id="UP001318040"/>
    </source>
</evidence>
<evidence type="ECO:0000256" key="11">
    <source>
        <dbReference type="ARBA" id="ARBA00022827"/>
    </source>
</evidence>
<keyword evidence="14" id="KW-0576">Peroxisome</keyword>
<evidence type="ECO:0000256" key="2">
    <source>
        <dbReference type="ARBA" id="ARBA00004253"/>
    </source>
</evidence>
<evidence type="ECO:0000259" key="30">
    <source>
        <dbReference type="Pfam" id="PF01266"/>
    </source>
</evidence>
<evidence type="ECO:0000256" key="27">
    <source>
        <dbReference type="ARBA" id="ARBA00049123"/>
    </source>
</evidence>
<keyword evidence="8" id="KW-0597">Phosphoprotein</keyword>
<comment type="catalytic activity">
    <reaction evidence="29">
        <text>D-leucine + O2 + H2O = 4-methyl-2-oxopentanoate + H2O2 + NH4(+)</text>
        <dbReference type="Rhea" id="RHEA:78211"/>
        <dbReference type="ChEBI" id="CHEBI:15377"/>
        <dbReference type="ChEBI" id="CHEBI:15379"/>
        <dbReference type="ChEBI" id="CHEBI:16240"/>
        <dbReference type="ChEBI" id="CHEBI:17865"/>
        <dbReference type="ChEBI" id="CHEBI:28938"/>
        <dbReference type="ChEBI" id="CHEBI:143079"/>
    </reaction>
    <physiologicalReaction direction="left-to-right" evidence="29">
        <dbReference type="Rhea" id="RHEA:78212"/>
    </physiologicalReaction>
</comment>
<evidence type="ECO:0000256" key="23">
    <source>
        <dbReference type="ARBA" id="ARBA00048401"/>
    </source>
</evidence>
<dbReference type="Gene3D" id="3.40.50.720">
    <property type="entry name" value="NAD(P)-binding Rossmann-like Domain"/>
    <property type="match status" value="1"/>
</dbReference>
<accession>A0AAJ7WNG5</accession>
<dbReference type="EC" id="1.4.3.3" evidence="17"/>
<evidence type="ECO:0000256" key="12">
    <source>
        <dbReference type="ARBA" id="ARBA00023002"/>
    </source>
</evidence>
<evidence type="ECO:0000256" key="15">
    <source>
        <dbReference type="ARBA" id="ARBA00023273"/>
    </source>
</evidence>
<keyword evidence="15" id="KW-0966">Cell projection</keyword>
<dbReference type="GO" id="GO:0005782">
    <property type="term" value="C:peroxisomal matrix"/>
    <property type="evidence" value="ECO:0007669"/>
    <property type="project" value="UniProtKB-SubCell"/>
</dbReference>
<dbReference type="KEGG" id="pmrn:116939110"/>
<feature type="domain" description="FAD dependent oxidoreductase" evidence="30">
    <location>
        <begin position="124"/>
        <end position="339"/>
    </location>
</feature>
<evidence type="ECO:0000256" key="21">
    <source>
        <dbReference type="ARBA" id="ARBA00048079"/>
    </source>
</evidence>
<dbReference type="GO" id="GO:0071949">
    <property type="term" value="F:FAD binding"/>
    <property type="evidence" value="ECO:0007669"/>
    <property type="project" value="InterPro"/>
</dbReference>
<name>A0AAJ7WNG5_PETMA</name>
<evidence type="ECO:0000256" key="25">
    <source>
        <dbReference type="ARBA" id="ARBA00048711"/>
    </source>
</evidence>
<evidence type="ECO:0000256" key="4">
    <source>
        <dbReference type="ARBA" id="ARBA00004613"/>
    </source>
</evidence>
<comment type="catalytic activity">
    <reaction evidence="22">
        <text>D-phenylalanine + O2 + H2O = 3-phenylpyruvate + H2O2 + NH4(+)</text>
        <dbReference type="Rhea" id="RHEA:70963"/>
        <dbReference type="ChEBI" id="CHEBI:15377"/>
        <dbReference type="ChEBI" id="CHEBI:15379"/>
        <dbReference type="ChEBI" id="CHEBI:16240"/>
        <dbReference type="ChEBI" id="CHEBI:18005"/>
        <dbReference type="ChEBI" id="CHEBI:28938"/>
        <dbReference type="ChEBI" id="CHEBI:57981"/>
    </reaction>
    <physiologicalReaction direction="left-to-right" evidence="22">
        <dbReference type="Rhea" id="RHEA:70964"/>
    </physiologicalReaction>
</comment>
<organism evidence="31 32">
    <name type="scientific">Petromyzon marinus</name>
    <name type="common">Sea lamprey</name>
    <dbReference type="NCBI Taxonomy" id="7757"/>
    <lineage>
        <taxon>Eukaryota</taxon>
        <taxon>Metazoa</taxon>
        <taxon>Chordata</taxon>
        <taxon>Craniata</taxon>
        <taxon>Vertebrata</taxon>
        <taxon>Cyclostomata</taxon>
        <taxon>Hyperoartia</taxon>
        <taxon>Petromyzontiformes</taxon>
        <taxon>Petromyzontidae</taxon>
        <taxon>Petromyzon</taxon>
    </lineage>
</organism>
<dbReference type="InterPro" id="IPR023209">
    <property type="entry name" value="DAO"/>
</dbReference>
<comment type="cofactor">
    <cofactor evidence="1">
        <name>FAD</name>
        <dbReference type="ChEBI" id="CHEBI:57692"/>
    </cofactor>
</comment>
<evidence type="ECO:0000256" key="22">
    <source>
        <dbReference type="ARBA" id="ARBA00048252"/>
    </source>
</evidence>
<evidence type="ECO:0000256" key="14">
    <source>
        <dbReference type="ARBA" id="ARBA00023140"/>
    </source>
</evidence>
<evidence type="ECO:0000256" key="17">
    <source>
        <dbReference type="ARBA" id="ARBA00039101"/>
    </source>
</evidence>
<dbReference type="InterPro" id="IPR006076">
    <property type="entry name" value="FAD-dep_OxRdtase"/>
</dbReference>
<evidence type="ECO:0000256" key="26">
    <source>
        <dbReference type="ARBA" id="ARBA00048747"/>
    </source>
</evidence>
<evidence type="ECO:0000256" key="19">
    <source>
        <dbReference type="ARBA" id="ARBA00044716"/>
    </source>
</evidence>
<comment type="catalytic activity">
    <reaction evidence="26">
        <text>D-lysine + O2 + H2O = 6-amino-2-oxohexanoate + H2O2 + NH4(+)</text>
        <dbReference type="Rhea" id="RHEA:37583"/>
        <dbReference type="ChEBI" id="CHEBI:15377"/>
        <dbReference type="ChEBI" id="CHEBI:15379"/>
        <dbReference type="ChEBI" id="CHEBI:16240"/>
        <dbReference type="ChEBI" id="CHEBI:28938"/>
        <dbReference type="ChEBI" id="CHEBI:32557"/>
        <dbReference type="ChEBI" id="CHEBI:58183"/>
        <dbReference type="EC" id="1.4.3.3"/>
    </reaction>
    <physiologicalReaction direction="left-to-right" evidence="26">
        <dbReference type="Rhea" id="RHEA:37584"/>
    </physiologicalReaction>
</comment>
<evidence type="ECO:0000256" key="5">
    <source>
        <dbReference type="ARBA" id="ARBA00006730"/>
    </source>
</evidence>
<gene>
    <name evidence="32" type="primary">DAO</name>
</gene>
<comment type="catalytic activity">
    <reaction evidence="25">
        <text>D-alanine + O2 + H2O = pyruvate + H2O2 + NH4(+)</text>
        <dbReference type="Rhea" id="RHEA:22688"/>
        <dbReference type="ChEBI" id="CHEBI:15361"/>
        <dbReference type="ChEBI" id="CHEBI:15377"/>
        <dbReference type="ChEBI" id="CHEBI:15379"/>
        <dbReference type="ChEBI" id="CHEBI:16240"/>
        <dbReference type="ChEBI" id="CHEBI:28938"/>
        <dbReference type="ChEBI" id="CHEBI:57416"/>
    </reaction>
    <physiologicalReaction direction="left-to-right" evidence="25">
        <dbReference type="Rhea" id="RHEA:22689"/>
    </physiologicalReaction>
</comment>
<keyword evidence="12" id="KW-0560">Oxidoreductase</keyword>
<comment type="catalytic activity">
    <reaction evidence="21">
        <text>D-dopa + O2 + H2O = 3-(3,4-dihydroxyphenyl)pyruvate + H2O2 + NH4(+)</text>
        <dbReference type="Rhea" id="RHEA:70971"/>
        <dbReference type="ChEBI" id="CHEBI:15377"/>
        <dbReference type="ChEBI" id="CHEBI:15379"/>
        <dbReference type="ChEBI" id="CHEBI:16240"/>
        <dbReference type="ChEBI" id="CHEBI:28938"/>
        <dbReference type="ChEBI" id="CHEBI:29055"/>
        <dbReference type="ChEBI" id="CHEBI:149689"/>
    </reaction>
    <physiologicalReaction direction="left-to-right" evidence="21">
        <dbReference type="Rhea" id="RHEA:70972"/>
    </physiologicalReaction>
</comment>
<reference evidence="32" key="1">
    <citation type="submission" date="2025-08" db="UniProtKB">
        <authorList>
            <consortium name="RefSeq"/>
        </authorList>
    </citation>
    <scope>IDENTIFICATION</scope>
    <source>
        <tissue evidence="32">Sperm</tissue>
    </source>
</reference>
<keyword evidence="7" id="KW-0964">Secreted</keyword>
<dbReference type="GO" id="GO:0003884">
    <property type="term" value="F:D-amino-acid oxidase activity"/>
    <property type="evidence" value="ECO:0007669"/>
    <property type="project" value="UniProtKB-EC"/>
</dbReference>
<comment type="catalytic activity">
    <reaction evidence="28">
        <text>D-valine + O2 + H2O = 3-methyl-2-oxobutanoate + H2O2 + NH4(+)</text>
        <dbReference type="Rhea" id="RHEA:78203"/>
        <dbReference type="ChEBI" id="CHEBI:11851"/>
        <dbReference type="ChEBI" id="CHEBI:15377"/>
        <dbReference type="ChEBI" id="CHEBI:15379"/>
        <dbReference type="ChEBI" id="CHEBI:16240"/>
        <dbReference type="ChEBI" id="CHEBI:28938"/>
        <dbReference type="ChEBI" id="CHEBI:74338"/>
    </reaction>
    <physiologicalReaction direction="left-to-right" evidence="28">
        <dbReference type="Rhea" id="RHEA:78204"/>
    </physiologicalReaction>
</comment>
<proteinExistence type="inferred from homology"/>
<sequence length="357" mass="40108">MATWPRLTTLAPIAVREKFVVCRRACDSRTRLLRGLCRAAAATTPPPPWLCSSNLPAVIGKLAKKFADDGVTRAEMQWNKETFDYLLGLVNSPEASEMGLFLQSGYNLFETPVPDPAWKDIVLGFRHLTVDELKMFPGWSYGWFNTTLMLECKKYLPWLMNKLKSYGVQFIQKKIHSFSELSASYDVILNCTGVWAGDLQPDPLLQPARGQLMKVFAPWIKHFIVTHDTNKGVYETPYILPGSSGVVALGGCFQVGNWNQGIDKKDRANIWEGCCNLVPSLSKARLVEEWAGLRPARHAIRLERESLRQGGAIQSEIIHNYGHGGYGVTIHWGCALELVNIFRQIALEKKRGPHSHL</sequence>
<comment type="subcellular location">
    <subcellularLocation>
        <location evidence="3">Cytoplasm</location>
        <location evidence="3">Cytosol</location>
    </subcellularLocation>
    <subcellularLocation>
        <location evidence="2">Peroxisome matrix</location>
    </subcellularLocation>
    <subcellularLocation>
        <location evidence="16">Presynaptic active zone</location>
    </subcellularLocation>
    <subcellularLocation>
        <location evidence="4">Secreted</location>
    </subcellularLocation>
</comment>
<comment type="catalytic activity">
    <reaction evidence="27">
        <text>D-cysteine + O2 + H2O = 2-oxo-3-sulfanylpropanoate + H2O2 + NH4(+)</text>
        <dbReference type="Rhea" id="RHEA:78791"/>
        <dbReference type="ChEBI" id="CHEBI:15377"/>
        <dbReference type="ChEBI" id="CHEBI:15379"/>
        <dbReference type="ChEBI" id="CHEBI:16240"/>
        <dbReference type="ChEBI" id="CHEBI:28938"/>
        <dbReference type="ChEBI" id="CHEBI:35236"/>
        <dbReference type="ChEBI" id="CHEBI:57678"/>
    </reaction>
    <physiologicalReaction direction="left-to-right" evidence="27">
        <dbReference type="Rhea" id="RHEA:78792"/>
    </physiologicalReaction>
</comment>
<evidence type="ECO:0000256" key="24">
    <source>
        <dbReference type="ARBA" id="ARBA00048643"/>
    </source>
</evidence>
<evidence type="ECO:0000256" key="18">
    <source>
        <dbReference type="ARBA" id="ARBA00039751"/>
    </source>
</evidence>
<dbReference type="PANTHER" id="PTHR11530:SF15">
    <property type="entry name" value="D-AMINO-ACID OXIDASE"/>
    <property type="match status" value="1"/>
</dbReference>
<dbReference type="InterPro" id="IPR006181">
    <property type="entry name" value="D-amino_acid_oxidase_CS"/>
</dbReference>
<dbReference type="GO" id="GO:0006562">
    <property type="term" value="P:L-proline catabolic process"/>
    <property type="evidence" value="ECO:0007669"/>
    <property type="project" value="TreeGrafter"/>
</dbReference>
<comment type="catalytic activity">
    <reaction evidence="24">
        <text>D-serine + O2 + H2O = 3-hydroxypyruvate + H2O2 + NH4(+)</text>
        <dbReference type="Rhea" id="RHEA:70951"/>
        <dbReference type="ChEBI" id="CHEBI:15377"/>
        <dbReference type="ChEBI" id="CHEBI:15379"/>
        <dbReference type="ChEBI" id="CHEBI:16240"/>
        <dbReference type="ChEBI" id="CHEBI:17180"/>
        <dbReference type="ChEBI" id="CHEBI:28938"/>
        <dbReference type="ChEBI" id="CHEBI:35247"/>
    </reaction>
    <physiologicalReaction direction="left-to-right" evidence="24">
        <dbReference type="Rhea" id="RHEA:70952"/>
    </physiologicalReaction>
</comment>
<evidence type="ECO:0000256" key="1">
    <source>
        <dbReference type="ARBA" id="ARBA00001974"/>
    </source>
</evidence>
<evidence type="ECO:0000256" key="29">
    <source>
        <dbReference type="ARBA" id="ARBA00049287"/>
    </source>
</evidence>
<evidence type="ECO:0000256" key="6">
    <source>
        <dbReference type="ARBA" id="ARBA00022490"/>
    </source>
</evidence>
<dbReference type="GO" id="GO:0005829">
    <property type="term" value="C:cytosol"/>
    <property type="evidence" value="ECO:0007669"/>
    <property type="project" value="UniProtKB-SubCell"/>
</dbReference>
<dbReference type="GO" id="GO:0055130">
    <property type="term" value="P:D-alanine catabolic process"/>
    <property type="evidence" value="ECO:0007669"/>
    <property type="project" value="TreeGrafter"/>
</dbReference>
<keyword evidence="31" id="KW-1185">Reference proteome</keyword>